<reference evidence="1" key="1">
    <citation type="submission" date="2022-02" db="EMBL/GenBank/DDBJ databases">
        <title>Plant Genome Project.</title>
        <authorList>
            <person name="Zhang R.-G."/>
        </authorList>
    </citation>
    <scope>NUCLEOTIDE SEQUENCE</scope>
    <source>
        <strain evidence="1">AT1</strain>
    </source>
</reference>
<organism evidence="1 2">
    <name type="scientific">Rhododendron molle</name>
    <name type="common">Chinese azalea</name>
    <name type="synonym">Azalea mollis</name>
    <dbReference type="NCBI Taxonomy" id="49168"/>
    <lineage>
        <taxon>Eukaryota</taxon>
        <taxon>Viridiplantae</taxon>
        <taxon>Streptophyta</taxon>
        <taxon>Embryophyta</taxon>
        <taxon>Tracheophyta</taxon>
        <taxon>Spermatophyta</taxon>
        <taxon>Magnoliopsida</taxon>
        <taxon>eudicotyledons</taxon>
        <taxon>Gunneridae</taxon>
        <taxon>Pentapetalae</taxon>
        <taxon>asterids</taxon>
        <taxon>Ericales</taxon>
        <taxon>Ericaceae</taxon>
        <taxon>Ericoideae</taxon>
        <taxon>Rhodoreae</taxon>
        <taxon>Rhododendron</taxon>
    </lineage>
</organism>
<dbReference type="EMBL" id="CM046389">
    <property type="protein sequence ID" value="KAI8568482.1"/>
    <property type="molecule type" value="Genomic_DNA"/>
</dbReference>
<evidence type="ECO:0000313" key="1">
    <source>
        <dbReference type="EMBL" id="KAI8568482.1"/>
    </source>
</evidence>
<protein>
    <submittedName>
        <fullName evidence="1">Uncharacterized protein</fullName>
    </submittedName>
</protein>
<name>A0ACC0PUZ2_RHOML</name>
<sequence length="214" mass="23968">MELTTAMIMEYLKHQGNGFSEYIENSRSMLYGLLLAACASFSPTMLLCLAVQQTTVQLCCSDSVLLPMRLLLIATVMVAVNECYGHSGVALLWIAAVMTAACCYCYLLLAITVVLLTRLLFINTFAIGFDRIDLTWREIPVNIYHCCICSQQSIYITSRVAGTRISRGKATQQQKIDALLESNKQMELTTATIMEYLKHQGNGFREYIENSRST</sequence>
<keyword evidence="2" id="KW-1185">Reference proteome</keyword>
<accession>A0ACC0PUZ2</accession>
<comment type="caution">
    <text evidence="1">The sequence shown here is derived from an EMBL/GenBank/DDBJ whole genome shotgun (WGS) entry which is preliminary data.</text>
</comment>
<evidence type="ECO:0000313" key="2">
    <source>
        <dbReference type="Proteomes" id="UP001062846"/>
    </source>
</evidence>
<dbReference type="Proteomes" id="UP001062846">
    <property type="component" value="Chromosome 2"/>
</dbReference>
<gene>
    <name evidence="1" type="ORF">RHMOL_Rhmol02G0203500</name>
</gene>
<proteinExistence type="predicted"/>